<feature type="compositionally biased region" description="Pro residues" evidence="1">
    <location>
        <begin position="66"/>
        <end position="76"/>
    </location>
</feature>
<name>A0A484C0B9_DRONA</name>
<keyword evidence="2" id="KW-0732">Signal</keyword>
<feature type="chain" id="PRO_5019770866" description="DUF4794 domain-containing protein" evidence="2">
    <location>
        <begin position="17"/>
        <end position="161"/>
    </location>
</feature>
<evidence type="ECO:0000313" key="3">
    <source>
        <dbReference type="EMBL" id="TDG53360.1"/>
    </source>
</evidence>
<dbReference type="Proteomes" id="UP000295192">
    <property type="component" value="Unassembled WGS sequence"/>
</dbReference>
<accession>A0A484C0B9</accession>
<dbReference type="OMA" id="HDEQAHP"/>
<organism evidence="3 4">
    <name type="scientific">Drosophila navojoa</name>
    <name type="common">Fruit fly</name>
    <dbReference type="NCBI Taxonomy" id="7232"/>
    <lineage>
        <taxon>Eukaryota</taxon>
        <taxon>Metazoa</taxon>
        <taxon>Ecdysozoa</taxon>
        <taxon>Arthropoda</taxon>
        <taxon>Hexapoda</taxon>
        <taxon>Insecta</taxon>
        <taxon>Pterygota</taxon>
        <taxon>Neoptera</taxon>
        <taxon>Endopterygota</taxon>
        <taxon>Diptera</taxon>
        <taxon>Brachycera</taxon>
        <taxon>Muscomorpha</taxon>
        <taxon>Ephydroidea</taxon>
        <taxon>Drosophilidae</taxon>
        <taxon>Drosophila</taxon>
    </lineage>
</organism>
<dbReference type="OrthoDB" id="8070122at2759"/>
<sequence>MKVLVLALLGVALVAADVSHLLDHHHHEHQQHDEQAHPGYNYEPPSVPFELPVPAPIYLPVKQPEVPKPTYLPPAQPKSTYLPPAPPKPEYLPPAPQVHEAQEPETSYLPPTPVEPTYKIPIPSYAAPLEPDNVYLPPQEIVEPHSDDGYHYDPPATPFIY</sequence>
<feature type="signal peptide" evidence="2">
    <location>
        <begin position="1"/>
        <end position="16"/>
    </location>
</feature>
<reference evidence="3 4" key="1">
    <citation type="journal article" date="2019" name="J. Hered.">
        <title>An Improved Genome Assembly for Drosophila navojoa, the Basal Species in the mojavensis Cluster.</title>
        <authorList>
            <person name="Vanderlinde T."/>
            <person name="Dupim E.G."/>
            <person name="Nazario-Yepiz N.O."/>
            <person name="Carvalho A.B."/>
        </authorList>
    </citation>
    <scope>NUCLEOTIDE SEQUENCE [LARGE SCALE GENOMIC DNA]</scope>
    <source>
        <strain evidence="3">Navoj_Jal97</strain>
        <tissue evidence="3">Whole organism</tissue>
    </source>
</reference>
<dbReference type="EMBL" id="LSRL02000001">
    <property type="protein sequence ID" value="TDG53360.1"/>
    <property type="molecule type" value="Genomic_DNA"/>
</dbReference>
<proteinExistence type="predicted"/>
<evidence type="ECO:0000313" key="4">
    <source>
        <dbReference type="Proteomes" id="UP000295192"/>
    </source>
</evidence>
<comment type="caution">
    <text evidence="3">The sequence shown here is derived from an EMBL/GenBank/DDBJ whole genome shotgun (WGS) entry which is preliminary data.</text>
</comment>
<gene>
    <name evidence="3" type="ORF">AWZ03_000175</name>
</gene>
<feature type="compositionally biased region" description="Pro residues" evidence="1">
    <location>
        <begin position="83"/>
        <end position="96"/>
    </location>
</feature>
<keyword evidence="4" id="KW-1185">Reference proteome</keyword>
<protein>
    <recommendedName>
        <fullName evidence="5">DUF4794 domain-containing protein</fullName>
    </recommendedName>
</protein>
<dbReference type="AlphaFoldDB" id="A0A484C0B9"/>
<feature type="region of interest" description="Disordered" evidence="1">
    <location>
        <begin position="66"/>
        <end position="114"/>
    </location>
</feature>
<evidence type="ECO:0000256" key="1">
    <source>
        <dbReference type="SAM" id="MobiDB-lite"/>
    </source>
</evidence>
<dbReference type="KEGG" id="dnv:108651946"/>
<evidence type="ECO:0008006" key="5">
    <source>
        <dbReference type="Google" id="ProtNLM"/>
    </source>
</evidence>
<evidence type="ECO:0000256" key="2">
    <source>
        <dbReference type="SAM" id="SignalP"/>
    </source>
</evidence>